<dbReference type="Proteomes" id="UP000246569">
    <property type="component" value="Unassembled WGS sequence"/>
</dbReference>
<dbReference type="EMBL" id="QGTJ01000003">
    <property type="protein sequence ID" value="PWV63262.1"/>
    <property type="molecule type" value="Genomic_DNA"/>
</dbReference>
<keyword evidence="1" id="KW-0472">Membrane</keyword>
<dbReference type="OrthoDB" id="5955226at2"/>
<keyword evidence="1" id="KW-1133">Transmembrane helix</keyword>
<comment type="caution">
    <text evidence="2">The sequence shown here is derived from an EMBL/GenBank/DDBJ whole genome shotgun (WGS) entry which is preliminary data.</text>
</comment>
<evidence type="ECO:0000313" key="3">
    <source>
        <dbReference type="Proteomes" id="UP000246569"/>
    </source>
</evidence>
<dbReference type="Pfam" id="PF10975">
    <property type="entry name" value="DUF2802"/>
    <property type="match status" value="1"/>
</dbReference>
<evidence type="ECO:0000256" key="1">
    <source>
        <dbReference type="SAM" id="Phobius"/>
    </source>
</evidence>
<keyword evidence="3" id="KW-1185">Reference proteome</keyword>
<dbReference type="RefSeq" id="WP_110017770.1">
    <property type="nucleotide sequence ID" value="NZ_QGTJ01000003.1"/>
</dbReference>
<dbReference type="InterPro" id="IPR021244">
    <property type="entry name" value="DUF2802"/>
</dbReference>
<gene>
    <name evidence="2" type="ORF">C7443_103187</name>
</gene>
<proteinExistence type="predicted"/>
<keyword evidence="1" id="KW-0812">Transmembrane</keyword>
<reference evidence="2 3" key="1">
    <citation type="submission" date="2018-05" db="EMBL/GenBank/DDBJ databases">
        <title>Genomic Encyclopedia of Type Strains, Phase IV (KMG-IV): sequencing the most valuable type-strain genomes for metagenomic binning, comparative biology and taxonomic classification.</title>
        <authorList>
            <person name="Goeker M."/>
        </authorList>
    </citation>
    <scope>NUCLEOTIDE SEQUENCE [LARGE SCALE GENOMIC DNA]</scope>
    <source>
        <strain evidence="2 3">DSM 23606</strain>
    </source>
</reference>
<dbReference type="AlphaFoldDB" id="A0A317MY46"/>
<sequence>MNLPLLYVIAISALLVSDVLLVVIALAVYRRWRAARDVVAEPVPPAADPAIEALRQEVRGIAAALGVLGQRLARIEEGLERQAESASAGGSSTEVERRAYELASKLAARGASLEDLMELCGLPRGEAELLYRVHSGKDAAAG</sequence>
<organism evidence="2 3">
    <name type="scientific">Plasticicumulans acidivorans</name>
    <dbReference type="NCBI Taxonomy" id="886464"/>
    <lineage>
        <taxon>Bacteria</taxon>
        <taxon>Pseudomonadati</taxon>
        <taxon>Pseudomonadota</taxon>
        <taxon>Gammaproteobacteria</taxon>
        <taxon>Candidatus Competibacteraceae</taxon>
        <taxon>Plasticicumulans</taxon>
    </lineage>
</organism>
<name>A0A317MY46_9GAMM</name>
<protein>
    <submittedName>
        <fullName evidence="2">Uncharacterized protein DUF2802</fullName>
    </submittedName>
</protein>
<feature type="transmembrane region" description="Helical" evidence="1">
    <location>
        <begin position="6"/>
        <end position="29"/>
    </location>
</feature>
<evidence type="ECO:0000313" key="2">
    <source>
        <dbReference type="EMBL" id="PWV63262.1"/>
    </source>
</evidence>
<accession>A0A317MY46</accession>